<feature type="chain" id="PRO_5001638802" description="Protein E6-like" evidence="2">
    <location>
        <begin position="26"/>
        <end position="272"/>
    </location>
</feature>
<dbReference type="KEGG" id="jcu:105646890"/>
<proteinExistence type="predicted"/>
<protein>
    <recommendedName>
        <fullName evidence="5">Protein E6-like</fullName>
    </recommendedName>
</protein>
<dbReference type="PANTHER" id="PTHR35274">
    <property type="entry name" value="E6-LIKE PROTEIN"/>
    <property type="match status" value="1"/>
</dbReference>
<organism evidence="3 4">
    <name type="scientific">Jatropha curcas</name>
    <name type="common">Barbados nut</name>
    <dbReference type="NCBI Taxonomy" id="180498"/>
    <lineage>
        <taxon>Eukaryota</taxon>
        <taxon>Viridiplantae</taxon>
        <taxon>Streptophyta</taxon>
        <taxon>Embryophyta</taxon>
        <taxon>Tracheophyta</taxon>
        <taxon>Spermatophyta</taxon>
        <taxon>Magnoliopsida</taxon>
        <taxon>eudicotyledons</taxon>
        <taxon>Gunneridae</taxon>
        <taxon>Pentapetalae</taxon>
        <taxon>rosids</taxon>
        <taxon>fabids</taxon>
        <taxon>Malpighiales</taxon>
        <taxon>Euphorbiaceae</taxon>
        <taxon>Crotonoideae</taxon>
        <taxon>Jatropheae</taxon>
        <taxon>Jatropha</taxon>
    </lineage>
</organism>
<dbReference type="InterPro" id="IPR040290">
    <property type="entry name" value="Prot_E6-like"/>
</dbReference>
<dbReference type="STRING" id="180498.A0A067JMM0"/>
<dbReference type="PANTHER" id="PTHR35274:SF5">
    <property type="entry name" value="PROTEIN E6-LIKE"/>
    <property type="match status" value="1"/>
</dbReference>
<gene>
    <name evidence="3" type="ORF">JCGZ_25740</name>
</gene>
<dbReference type="Proteomes" id="UP000027138">
    <property type="component" value="Unassembled WGS sequence"/>
</dbReference>
<evidence type="ECO:0000256" key="2">
    <source>
        <dbReference type="SAM" id="SignalP"/>
    </source>
</evidence>
<accession>A0A067JMM0</accession>
<feature type="signal peptide" evidence="2">
    <location>
        <begin position="1"/>
        <end position="25"/>
    </location>
</feature>
<dbReference type="EMBL" id="KK915137">
    <property type="protein sequence ID" value="KDP24083.1"/>
    <property type="molecule type" value="Genomic_DNA"/>
</dbReference>
<evidence type="ECO:0008006" key="5">
    <source>
        <dbReference type="Google" id="ProtNLM"/>
    </source>
</evidence>
<feature type="region of interest" description="Disordered" evidence="1">
    <location>
        <begin position="250"/>
        <end position="272"/>
    </location>
</feature>
<name>A0A067JMM0_JATCU</name>
<sequence length="272" mass="30957">MASFSGNAFSYLFLVMLFSSSLIQARESKFFSKITHFSTTDFEPTELSLLSPIEAPAPSPFVVPLAPAPAPTSENGRSDLFTPAKEENEIFNQEFDGETYRYNNYNEKSSYNGNYNNNNNDNGYKLASESHETANQNNYNGYNVASESHETANQNNYNGFTGNYKYNNNGYELASDNGYETGNRNYNNNGYESNQQLGMSDTRYMAGGKYSYNAKNENYYNPANEYQVGKEIKTQNQAYYGNFENQNEFNNLQYENQESYDEQGSQEEESLP</sequence>
<evidence type="ECO:0000313" key="4">
    <source>
        <dbReference type="Proteomes" id="UP000027138"/>
    </source>
</evidence>
<dbReference type="OrthoDB" id="852007at2759"/>
<keyword evidence="4" id="KW-1185">Reference proteome</keyword>
<evidence type="ECO:0000256" key="1">
    <source>
        <dbReference type="SAM" id="MobiDB-lite"/>
    </source>
</evidence>
<keyword evidence="2" id="KW-0732">Signal</keyword>
<evidence type="ECO:0000313" key="3">
    <source>
        <dbReference type="EMBL" id="KDP24083.1"/>
    </source>
</evidence>
<dbReference type="AlphaFoldDB" id="A0A067JMM0"/>
<feature type="compositionally biased region" description="Acidic residues" evidence="1">
    <location>
        <begin position="258"/>
        <end position="272"/>
    </location>
</feature>
<reference evidence="3 4" key="1">
    <citation type="journal article" date="2014" name="PLoS ONE">
        <title>Global Analysis of Gene Expression Profiles in Physic Nut (Jatropha curcas L.) Seedlings Exposed to Salt Stress.</title>
        <authorList>
            <person name="Zhang L."/>
            <person name="Zhang C."/>
            <person name="Wu P."/>
            <person name="Chen Y."/>
            <person name="Li M."/>
            <person name="Jiang H."/>
            <person name="Wu G."/>
        </authorList>
    </citation>
    <scope>NUCLEOTIDE SEQUENCE [LARGE SCALE GENOMIC DNA]</scope>
    <source>
        <strain evidence="4">cv. GZQX0401</strain>
        <tissue evidence="3">Young leaves</tissue>
    </source>
</reference>